<feature type="region of interest" description="Disordered" evidence="1">
    <location>
        <begin position="93"/>
        <end position="126"/>
    </location>
</feature>
<dbReference type="Proteomes" id="UP001223144">
    <property type="component" value="Unassembled WGS sequence"/>
</dbReference>
<gene>
    <name evidence="2" type="ORF">QCN29_00945</name>
</gene>
<reference evidence="2 3" key="1">
    <citation type="submission" date="2023-04" db="EMBL/GenBank/DDBJ databases">
        <title>Streptomyces chengmaiensis sp. nov. isolated from the stem of mangrove plant in Hainan.</title>
        <authorList>
            <person name="Huang X."/>
            <person name="Zhou S."/>
            <person name="Chu X."/>
            <person name="Xie Y."/>
            <person name="Lin Y."/>
        </authorList>
    </citation>
    <scope>NUCLEOTIDE SEQUENCE [LARGE SCALE GENOMIC DNA]</scope>
    <source>
        <strain evidence="2 3">HNM0663</strain>
    </source>
</reference>
<protein>
    <submittedName>
        <fullName evidence="2">Uncharacterized protein</fullName>
    </submittedName>
</protein>
<organism evidence="2 3">
    <name type="scientific">Streptomyces chengmaiensis</name>
    <dbReference type="NCBI Taxonomy" id="3040919"/>
    <lineage>
        <taxon>Bacteria</taxon>
        <taxon>Bacillati</taxon>
        <taxon>Actinomycetota</taxon>
        <taxon>Actinomycetes</taxon>
        <taxon>Kitasatosporales</taxon>
        <taxon>Streptomycetaceae</taxon>
        <taxon>Streptomyces</taxon>
    </lineage>
</organism>
<accession>A0ABT6HF36</accession>
<sequence>MAKITMAVIEPTTTPMARLWVATTAATVITTTVISPAGIRLRVFGAMECQSKVANDTMIMTATRAAMGMSETTGPKTMHSTIRNAPARKVDRRVRAPDTERPGRQQEQMRDLLDASDRLDGDQLTPRERQALLERVRGYEEEATEQVARLRVQLARTEEFARTLRERVERSQEAVLP</sequence>
<proteinExistence type="predicted"/>
<evidence type="ECO:0000256" key="1">
    <source>
        <dbReference type="SAM" id="MobiDB-lite"/>
    </source>
</evidence>
<keyword evidence="3" id="KW-1185">Reference proteome</keyword>
<name>A0ABT6HF36_9ACTN</name>
<dbReference type="EMBL" id="JARWBG010000001">
    <property type="protein sequence ID" value="MDH2387374.1"/>
    <property type="molecule type" value="Genomic_DNA"/>
</dbReference>
<evidence type="ECO:0000313" key="3">
    <source>
        <dbReference type="Proteomes" id="UP001223144"/>
    </source>
</evidence>
<comment type="caution">
    <text evidence="2">The sequence shown here is derived from an EMBL/GenBank/DDBJ whole genome shotgun (WGS) entry which is preliminary data.</text>
</comment>
<evidence type="ECO:0000313" key="2">
    <source>
        <dbReference type="EMBL" id="MDH2387374.1"/>
    </source>
</evidence>